<reference evidence="9 10" key="1">
    <citation type="journal article" date="2016" name="Genome Announc.">
        <title>Complete genome sequence of the hyperthermophilic and piezophilic archaeon Thermococcus barophilus Ch5, capable of growth at the expense of hydrogenogenesis from carbon monoxide and formate.</title>
        <authorList>
            <person name="Oger P."/>
            <person name="Sokolova T.G."/>
            <person name="Kozhevnikova D.A."/>
            <person name="Taranov E.A."/>
            <person name="Vannier P."/>
            <person name="Lee H.S."/>
            <person name="Kwon K.K."/>
            <person name="Kang S.G."/>
            <person name="Lee J.H."/>
            <person name="Bonch-Osmolovskaya E.A."/>
            <person name="Lebedinsky A.V."/>
        </authorList>
    </citation>
    <scope>NUCLEOTIDE SEQUENCE [LARGE SCALE GENOMIC DNA]</scope>
    <source>
        <strain evidence="10">Ch5</strain>
    </source>
</reference>
<dbReference type="GO" id="GO:0019843">
    <property type="term" value="F:rRNA binding"/>
    <property type="evidence" value="ECO:0007669"/>
    <property type="project" value="UniProtKB-UniRule"/>
</dbReference>
<dbReference type="GO" id="GO:0003735">
    <property type="term" value="F:structural constituent of ribosome"/>
    <property type="evidence" value="ECO:0007669"/>
    <property type="project" value="UniProtKB-UniRule"/>
</dbReference>
<evidence type="ECO:0000313" key="10">
    <source>
        <dbReference type="Proteomes" id="UP000066042"/>
    </source>
</evidence>
<sequence>MLMAKPLQERFFIPKDLKVFGKWSTEDVVVNDPSLKPYINLEPRLLPHTHGRHAKKPFGKANVHIVERLINKVMRSGASSYKVAGHFMRREHRSLMSKKMKAYEVVKEAFEIIEKRTKQNPIQVLIRAIENAAPREDTTTVMFGGIRYHVAVDISPLRRLDVALRNIALGASAKCYRNKMSYAEALAEEIIAAANKDTKSYAYSKKEEIERIAQSSR</sequence>
<proteinExistence type="inferred from homology"/>
<dbReference type="InterPro" id="IPR005716">
    <property type="entry name" value="Ribosomal_uS7_euk/arc"/>
</dbReference>
<dbReference type="AlphaFoldDB" id="A0A0S1X902"/>
<dbReference type="InterPro" id="IPR023798">
    <property type="entry name" value="Ribosomal_uS7_dom"/>
</dbReference>
<dbReference type="PIRSF" id="PIRSF002122">
    <property type="entry name" value="RPS7p_RPS7a_RPS5e_RPS7o"/>
    <property type="match status" value="1"/>
</dbReference>
<evidence type="ECO:0000256" key="1">
    <source>
        <dbReference type="ARBA" id="ARBA00007151"/>
    </source>
</evidence>
<organism evidence="9 10">
    <name type="scientific">Thermococcus barophilus</name>
    <dbReference type="NCBI Taxonomy" id="55802"/>
    <lineage>
        <taxon>Archaea</taxon>
        <taxon>Methanobacteriati</taxon>
        <taxon>Methanobacteriota</taxon>
        <taxon>Thermococci</taxon>
        <taxon>Thermococcales</taxon>
        <taxon>Thermococcaceae</taxon>
        <taxon>Thermococcus</taxon>
    </lineage>
</organism>
<evidence type="ECO:0000256" key="2">
    <source>
        <dbReference type="ARBA" id="ARBA00011458"/>
    </source>
</evidence>
<dbReference type="NCBIfam" id="TIGR01028">
    <property type="entry name" value="uS7_euk_arch"/>
    <property type="match status" value="1"/>
</dbReference>
<dbReference type="InterPro" id="IPR036823">
    <property type="entry name" value="Ribosomal_uS7_dom_sf"/>
</dbReference>
<accession>A0A0S1X902</accession>
<comment type="function">
    <text evidence="7">One of the primary rRNA binding proteins, it binds directly to 16S rRNA where it nucleates assembly of the head domain of the 30S subunit. Is located at the subunit interface close to the decoding center.</text>
</comment>
<evidence type="ECO:0000256" key="3">
    <source>
        <dbReference type="ARBA" id="ARBA00022730"/>
    </source>
</evidence>
<protein>
    <recommendedName>
        <fullName evidence="7">Small ribosomal subunit protein uS7</fullName>
    </recommendedName>
</protein>
<dbReference type="InterPro" id="IPR000235">
    <property type="entry name" value="Ribosomal_uS7"/>
</dbReference>
<gene>
    <name evidence="9" type="primary">rps7p</name>
    <name evidence="7" type="synonym">rps7</name>
    <name evidence="9" type="ORF">TBCH5v1_0293</name>
</gene>
<dbReference type="NCBIfam" id="NF003106">
    <property type="entry name" value="PRK04027.1"/>
    <property type="match status" value="1"/>
</dbReference>
<dbReference type="HAMAP" id="MF_00480_A">
    <property type="entry name" value="Ribosomal_uS7_A"/>
    <property type="match status" value="1"/>
</dbReference>
<comment type="subunit">
    <text evidence="2 7">Part of the 30S ribosomal subunit.</text>
</comment>
<dbReference type="GO" id="GO:0006412">
    <property type="term" value="P:translation"/>
    <property type="evidence" value="ECO:0007669"/>
    <property type="project" value="UniProtKB-UniRule"/>
</dbReference>
<evidence type="ECO:0000256" key="4">
    <source>
        <dbReference type="ARBA" id="ARBA00022884"/>
    </source>
</evidence>
<evidence type="ECO:0000259" key="8">
    <source>
        <dbReference type="Pfam" id="PF00177"/>
    </source>
</evidence>
<keyword evidence="4 7" id="KW-0694">RNA-binding</keyword>
<keyword evidence="3 7" id="KW-0699">rRNA-binding</keyword>
<dbReference type="GO" id="GO:0015935">
    <property type="term" value="C:small ribosomal subunit"/>
    <property type="evidence" value="ECO:0007669"/>
    <property type="project" value="UniProtKB-UniRule"/>
</dbReference>
<dbReference type="PANTHER" id="PTHR11205">
    <property type="entry name" value="RIBOSOMAL PROTEIN S7"/>
    <property type="match status" value="1"/>
</dbReference>
<dbReference type="PATRIC" id="fig|55802.8.peg.290"/>
<evidence type="ECO:0000256" key="5">
    <source>
        <dbReference type="ARBA" id="ARBA00022980"/>
    </source>
</evidence>
<dbReference type="EMBL" id="CP013050">
    <property type="protein sequence ID" value="ALM74270.1"/>
    <property type="molecule type" value="Genomic_DNA"/>
</dbReference>
<dbReference type="Pfam" id="PF00177">
    <property type="entry name" value="Ribosomal_S7"/>
    <property type="match status" value="1"/>
</dbReference>
<dbReference type="Proteomes" id="UP000066042">
    <property type="component" value="Chromosome"/>
</dbReference>
<evidence type="ECO:0000256" key="6">
    <source>
        <dbReference type="ARBA" id="ARBA00023274"/>
    </source>
</evidence>
<dbReference type="STRING" id="55802.TBCH5v1_0293"/>
<keyword evidence="6 7" id="KW-0687">Ribonucleoprotein</keyword>
<name>A0A0S1X902_THEBA</name>
<dbReference type="CDD" id="cd14867">
    <property type="entry name" value="uS7_Eukaryote"/>
    <property type="match status" value="1"/>
</dbReference>
<keyword evidence="5 7" id="KW-0689">Ribosomal protein</keyword>
<dbReference type="InterPro" id="IPR026018">
    <property type="entry name" value="Ribosomal_uS7_arc"/>
</dbReference>
<dbReference type="Gene3D" id="1.10.455.10">
    <property type="entry name" value="Ribosomal protein S7 domain"/>
    <property type="match status" value="1"/>
</dbReference>
<comment type="similarity">
    <text evidence="1 7">Belongs to the universal ribosomal protein uS7 family.</text>
</comment>
<dbReference type="SUPFAM" id="SSF47973">
    <property type="entry name" value="Ribosomal protein S7"/>
    <property type="match status" value="1"/>
</dbReference>
<feature type="domain" description="Small ribosomal subunit protein uS7" evidence="8">
    <location>
        <begin position="38"/>
        <end position="217"/>
    </location>
</feature>
<evidence type="ECO:0000256" key="7">
    <source>
        <dbReference type="HAMAP-Rule" id="MF_00480"/>
    </source>
</evidence>
<evidence type="ECO:0000313" key="9">
    <source>
        <dbReference type="EMBL" id="ALM74270.1"/>
    </source>
</evidence>